<comment type="caution">
    <text evidence="1">The sequence shown here is derived from an EMBL/GenBank/DDBJ whole genome shotgun (WGS) entry which is preliminary data.</text>
</comment>
<name>A0A0F9HAC1_9ZZZZ</name>
<dbReference type="AlphaFoldDB" id="A0A0F9HAC1"/>
<gene>
    <name evidence="1" type="ORF">LCGC14_2022700</name>
</gene>
<accession>A0A0F9HAC1</accession>
<proteinExistence type="predicted"/>
<dbReference type="EMBL" id="LAZR01023390">
    <property type="protein sequence ID" value="KKL78650.1"/>
    <property type="molecule type" value="Genomic_DNA"/>
</dbReference>
<organism evidence="1">
    <name type="scientific">marine sediment metagenome</name>
    <dbReference type="NCBI Taxonomy" id="412755"/>
    <lineage>
        <taxon>unclassified sequences</taxon>
        <taxon>metagenomes</taxon>
        <taxon>ecological metagenomes</taxon>
    </lineage>
</organism>
<reference evidence="1" key="1">
    <citation type="journal article" date="2015" name="Nature">
        <title>Complex archaea that bridge the gap between prokaryotes and eukaryotes.</title>
        <authorList>
            <person name="Spang A."/>
            <person name="Saw J.H."/>
            <person name="Jorgensen S.L."/>
            <person name="Zaremba-Niedzwiedzka K."/>
            <person name="Martijn J."/>
            <person name="Lind A.E."/>
            <person name="van Eijk R."/>
            <person name="Schleper C."/>
            <person name="Guy L."/>
            <person name="Ettema T.J."/>
        </authorList>
    </citation>
    <scope>NUCLEOTIDE SEQUENCE</scope>
</reference>
<evidence type="ECO:0000313" key="1">
    <source>
        <dbReference type="EMBL" id="KKL78650.1"/>
    </source>
</evidence>
<protein>
    <submittedName>
        <fullName evidence="1">Uncharacterized protein</fullName>
    </submittedName>
</protein>
<sequence length="86" mass="10109">MIMFMAHKSVSDISEMEFALMEKLSEQVKEVAIKNWQKLRNYLMSEKAKGKTEFRIAFQGDRDILIHPFNKDGETIDIDLFNLPKE</sequence>